<dbReference type="GO" id="GO:0006284">
    <property type="term" value="P:base-excision repair"/>
    <property type="evidence" value="ECO:0007669"/>
    <property type="project" value="InterPro"/>
</dbReference>
<keyword evidence="9" id="KW-0479">Metal-binding</keyword>
<dbReference type="Pfam" id="PF00696">
    <property type="entry name" value="AA_kinase"/>
    <property type="match status" value="1"/>
</dbReference>
<evidence type="ECO:0000256" key="18">
    <source>
        <dbReference type="ARBA" id="ARBA00023295"/>
    </source>
</evidence>
<evidence type="ECO:0000313" key="22">
    <source>
        <dbReference type="Proteomes" id="UP001195483"/>
    </source>
</evidence>
<evidence type="ECO:0000256" key="17">
    <source>
        <dbReference type="ARBA" id="ARBA00023204"/>
    </source>
</evidence>
<evidence type="ECO:0000256" key="19">
    <source>
        <dbReference type="ARBA" id="ARBA00029440"/>
    </source>
</evidence>
<dbReference type="Gene3D" id="3.90.79.10">
    <property type="entry name" value="Nucleoside Triphosphate Pyrophosphohydrolase"/>
    <property type="match status" value="1"/>
</dbReference>
<keyword evidence="17" id="KW-0234">DNA repair</keyword>
<dbReference type="PRINTS" id="PR00502">
    <property type="entry name" value="NUDIXFAMILY"/>
</dbReference>
<evidence type="ECO:0000256" key="2">
    <source>
        <dbReference type="ARBA" id="ARBA00001966"/>
    </source>
</evidence>
<dbReference type="GO" id="GO:0000701">
    <property type="term" value="F:purine-specific mismatch base pair DNA N-glycosylase activity"/>
    <property type="evidence" value="ECO:0007669"/>
    <property type="project" value="UniProtKB-EC"/>
</dbReference>
<comment type="pathway">
    <text evidence="19">Amino-acid biosynthesis.</text>
</comment>
<dbReference type="GO" id="GO:0005524">
    <property type="term" value="F:ATP binding"/>
    <property type="evidence" value="ECO:0007669"/>
    <property type="project" value="UniProtKB-KW"/>
</dbReference>
<dbReference type="Gene3D" id="1.10.1670.10">
    <property type="entry name" value="Helix-hairpin-Helix base-excision DNA repair enzymes (C-terminal)"/>
    <property type="match status" value="1"/>
</dbReference>
<evidence type="ECO:0000256" key="11">
    <source>
        <dbReference type="ARBA" id="ARBA00022763"/>
    </source>
</evidence>
<keyword evidence="10" id="KW-0547">Nucleotide-binding</keyword>
<dbReference type="CDD" id="cd00056">
    <property type="entry name" value="ENDO3c"/>
    <property type="match status" value="1"/>
</dbReference>
<dbReference type="Proteomes" id="UP001195483">
    <property type="component" value="Unassembled WGS sequence"/>
</dbReference>
<evidence type="ECO:0000256" key="1">
    <source>
        <dbReference type="ARBA" id="ARBA00000843"/>
    </source>
</evidence>
<dbReference type="InterPro" id="IPR044298">
    <property type="entry name" value="MIG/MutY"/>
</dbReference>
<reference evidence="21" key="3">
    <citation type="submission" date="2023-05" db="EMBL/GenBank/DDBJ databases">
        <authorList>
            <person name="Smith C.H."/>
        </authorList>
    </citation>
    <scope>NUCLEOTIDE SEQUENCE</scope>
    <source>
        <strain evidence="21">CHS0354</strain>
        <tissue evidence="21">Mantle</tissue>
    </source>
</reference>
<accession>A0AAE0W6P2</accession>
<dbReference type="Gene3D" id="1.10.340.30">
    <property type="entry name" value="Hypothetical protein, domain 2"/>
    <property type="match status" value="1"/>
</dbReference>
<dbReference type="PROSITE" id="PS51462">
    <property type="entry name" value="NUDIX"/>
    <property type="match status" value="1"/>
</dbReference>
<evidence type="ECO:0000256" key="14">
    <source>
        <dbReference type="ARBA" id="ARBA00022840"/>
    </source>
</evidence>
<dbReference type="CDD" id="cd03425">
    <property type="entry name" value="NUDIX_MutT_NudA_like"/>
    <property type="match status" value="1"/>
</dbReference>
<evidence type="ECO:0000256" key="15">
    <source>
        <dbReference type="ARBA" id="ARBA00023004"/>
    </source>
</evidence>
<evidence type="ECO:0000256" key="3">
    <source>
        <dbReference type="ARBA" id="ARBA00008343"/>
    </source>
</evidence>
<evidence type="ECO:0000256" key="7">
    <source>
        <dbReference type="ARBA" id="ARBA00022605"/>
    </source>
</evidence>
<dbReference type="SUPFAM" id="SSF53633">
    <property type="entry name" value="Carbamate kinase-like"/>
    <property type="match status" value="1"/>
</dbReference>
<keyword evidence="11" id="KW-0227">DNA damage</keyword>
<dbReference type="InterPro" id="IPR023170">
    <property type="entry name" value="HhH_base_excis_C"/>
</dbReference>
<evidence type="ECO:0000256" key="6">
    <source>
        <dbReference type="ARBA" id="ARBA00022485"/>
    </source>
</evidence>
<evidence type="ECO:0000313" key="21">
    <source>
        <dbReference type="EMBL" id="KAK3604138.1"/>
    </source>
</evidence>
<dbReference type="GO" id="GO:0035485">
    <property type="term" value="F:adenine/guanine mispair binding"/>
    <property type="evidence" value="ECO:0007669"/>
    <property type="project" value="TreeGrafter"/>
</dbReference>
<dbReference type="InterPro" id="IPR036393">
    <property type="entry name" value="AceGlu_kinase-like_sf"/>
</dbReference>
<dbReference type="PANTHER" id="PTHR42944:SF1">
    <property type="entry name" value="ADENINE DNA GLYCOSYLASE"/>
    <property type="match status" value="1"/>
</dbReference>
<dbReference type="PANTHER" id="PTHR42944">
    <property type="entry name" value="ADENINE DNA GLYCOSYLASE"/>
    <property type="match status" value="1"/>
</dbReference>
<dbReference type="GO" id="GO:0034039">
    <property type="term" value="F:8-oxo-7,8-dihydroguanine DNA N-glycosylase activity"/>
    <property type="evidence" value="ECO:0007669"/>
    <property type="project" value="TreeGrafter"/>
</dbReference>
<keyword evidence="18" id="KW-0326">Glycosidase</keyword>
<keyword evidence="13" id="KW-0378">Hydrolase</keyword>
<keyword evidence="12" id="KW-0418">Kinase</keyword>
<dbReference type="InterPro" id="IPR020476">
    <property type="entry name" value="Nudix_hydrolase"/>
</dbReference>
<dbReference type="InterPro" id="IPR001057">
    <property type="entry name" value="Glu/AcGlu_kinase"/>
</dbReference>
<sequence length="616" mass="67652">MTATLREKFTALRKQAGPAYIVIKMGGNHINNDRIRTDIIQSLRLLKDTGFKPVVVHGGGNEISAELRERGIEPSFINGLRLTDEPTMRITEMLLSGFINKKLTAAFLKAGVPAVGISGRDGGLFKALPDNSLPVTVNNRTGQIETVDTRPAEAISSAGYVPVISPVSSDTEEEPLNVNADNAASALAQELKAYALFMLTDSGGVYNNQKRILSLLTLSDITRMQKTGEISGGMIPKTDNAAVSIRKGVGSVYICTGSGTEITDCMLGISQTEAVSRLLDWFETNKRRMPWRDDPNPYYVWVSEIMLQQTQALAEADRDELMKHWEGLGYYQRVRNMQETARRLVQEYGGKLPRTRAELIKLKGIGNYVSASLASIAFGEDCACVDGNVLRVVSRLHGIREDISSPLVKKQITVHCEAMLPEGRAGDFNQAMMELGATVCKKQLPKCAECPFRELCTAHRQNLTAVIPYKAKKAPVPHYTIAVGVLLDDNNHTLIGLRKPDALLGNLWEFPGGKVQPGEEPADACKREMKEETGLDTEVRQLLCSVNHAYTHFKITLHACVCHPLTPMRNAAAKSAVELRIMPVSDLVNYAFPGANQPVLKSLHLYLSAPQYPIPT</sequence>
<dbReference type="InterPro" id="IPR029119">
    <property type="entry name" value="MutY_C"/>
</dbReference>
<keyword evidence="6" id="KW-0004">4Fe-4S</keyword>
<evidence type="ECO:0000256" key="4">
    <source>
        <dbReference type="ARBA" id="ARBA00012045"/>
    </source>
</evidence>
<dbReference type="EMBL" id="JAEAOA010000186">
    <property type="protein sequence ID" value="KAK3604138.1"/>
    <property type="molecule type" value="Genomic_DNA"/>
</dbReference>
<evidence type="ECO:0000256" key="10">
    <source>
        <dbReference type="ARBA" id="ARBA00022741"/>
    </source>
</evidence>
<comment type="similarity">
    <text evidence="3">Belongs to the Nth/MutY family.</text>
</comment>
<keyword evidence="14" id="KW-0067">ATP-binding</keyword>
<name>A0AAE0W6P2_9BIVA</name>
<dbReference type="NCBIfam" id="TIGR00761">
    <property type="entry name" value="argB"/>
    <property type="match status" value="1"/>
</dbReference>
<dbReference type="Gene3D" id="3.40.1160.10">
    <property type="entry name" value="Acetylglutamate kinase-like"/>
    <property type="match status" value="1"/>
</dbReference>
<keyword evidence="15" id="KW-0408">Iron</keyword>
<keyword evidence="7" id="KW-0028">Amino-acid biosynthesis</keyword>
<dbReference type="EC" id="3.2.2.31" evidence="4"/>
<reference evidence="21" key="1">
    <citation type="journal article" date="2021" name="Genome Biol. Evol.">
        <title>A High-Quality Reference Genome for a Parasitic Bivalve with Doubly Uniparental Inheritance (Bivalvia: Unionida).</title>
        <authorList>
            <person name="Smith C.H."/>
        </authorList>
    </citation>
    <scope>NUCLEOTIDE SEQUENCE</scope>
    <source>
        <strain evidence="21">CHS0354</strain>
    </source>
</reference>
<feature type="domain" description="Nudix hydrolase" evidence="20">
    <location>
        <begin position="478"/>
        <end position="605"/>
    </location>
</feature>
<dbReference type="GO" id="GO:0005737">
    <property type="term" value="C:cytoplasm"/>
    <property type="evidence" value="ECO:0007669"/>
    <property type="project" value="InterPro"/>
</dbReference>
<evidence type="ECO:0000256" key="8">
    <source>
        <dbReference type="ARBA" id="ARBA00022679"/>
    </source>
</evidence>
<dbReference type="GO" id="GO:0051539">
    <property type="term" value="F:4 iron, 4 sulfur cluster binding"/>
    <property type="evidence" value="ECO:0007669"/>
    <property type="project" value="UniProtKB-KW"/>
</dbReference>
<comment type="caution">
    <text evidence="21">The sequence shown here is derived from an EMBL/GenBank/DDBJ whole genome shotgun (WGS) entry which is preliminary data.</text>
</comment>
<dbReference type="InterPro" id="IPR015797">
    <property type="entry name" value="NUDIX_hydrolase-like_dom_sf"/>
</dbReference>
<dbReference type="GO" id="GO:0016301">
    <property type="term" value="F:kinase activity"/>
    <property type="evidence" value="ECO:0007669"/>
    <property type="project" value="UniProtKB-KW"/>
</dbReference>
<keyword evidence="8" id="KW-0808">Transferase</keyword>
<dbReference type="InterPro" id="IPR020084">
    <property type="entry name" value="NUDIX_hydrolase_CS"/>
</dbReference>
<evidence type="ECO:0000259" key="20">
    <source>
        <dbReference type="PROSITE" id="PS51462"/>
    </source>
</evidence>
<protein>
    <recommendedName>
        <fullName evidence="5">Adenine DNA glycosylase</fullName>
        <ecNumber evidence="4">3.2.2.31</ecNumber>
    </recommendedName>
</protein>
<dbReference type="InterPro" id="IPR000086">
    <property type="entry name" value="NUDIX_hydrolase_dom"/>
</dbReference>
<dbReference type="SUPFAM" id="SSF48150">
    <property type="entry name" value="DNA-glycosylase"/>
    <property type="match status" value="1"/>
</dbReference>
<dbReference type="InterPro" id="IPR004662">
    <property type="entry name" value="AcgluKinase_fam"/>
</dbReference>
<dbReference type="GO" id="GO:0032357">
    <property type="term" value="F:oxidized purine DNA binding"/>
    <property type="evidence" value="ECO:0007669"/>
    <property type="project" value="TreeGrafter"/>
</dbReference>
<organism evidence="21 22">
    <name type="scientific">Potamilus streckersoni</name>
    <dbReference type="NCBI Taxonomy" id="2493646"/>
    <lineage>
        <taxon>Eukaryota</taxon>
        <taxon>Metazoa</taxon>
        <taxon>Spiralia</taxon>
        <taxon>Lophotrochozoa</taxon>
        <taxon>Mollusca</taxon>
        <taxon>Bivalvia</taxon>
        <taxon>Autobranchia</taxon>
        <taxon>Heteroconchia</taxon>
        <taxon>Palaeoheterodonta</taxon>
        <taxon>Unionida</taxon>
        <taxon>Unionoidea</taxon>
        <taxon>Unionidae</taxon>
        <taxon>Ambleminae</taxon>
        <taxon>Lampsilini</taxon>
        <taxon>Potamilus</taxon>
    </lineage>
</organism>
<dbReference type="InterPro" id="IPR003265">
    <property type="entry name" value="HhH-GPD_domain"/>
</dbReference>
<evidence type="ECO:0000256" key="16">
    <source>
        <dbReference type="ARBA" id="ARBA00023014"/>
    </source>
</evidence>
<evidence type="ECO:0000256" key="12">
    <source>
        <dbReference type="ARBA" id="ARBA00022777"/>
    </source>
</evidence>
<dbReference type="GO" id="GO:0006298">
    <property type="term" value="P:mismatch repair"/>
    <property type="evidence" value="ECO:0007669"/>
    <property type="project" value="TreeGrafter"/>
</dbReference>
<dbReference type="SUPFAM" id="SSF55811">
    <property type="entry name" value="Nudix"/>
    <property type="match status" value="1"/>
</dbReference>
<dbReference type="GO" id="GO:0046872">
    <property type="term" value="F:metal ion binding"/>
    <property type="evidence" value="ECO:0007669"/>
    <property type="project" value="UniProtKB-KW"/>
</dbReference>
<keyword evidence="22" id="KW-1185">Reference proteome</keyword>
<reference evidence="21" key="2">
    <citation type="journal article" date="2021" name="Genome Biol. Evol.">
        <title>Developing a high-quality reference genome for a parasitic bivalve with doubly uniparental inheritance (Bivalvia: Unionida).</title>
        <authorList>
            <person name="Smith C.H."/>
        </authorList>
    </citation>
    <scope>NUCLEOTIDE SEQUENCE</scope>
    <source>
        <strain evidence="21">CHS0354</strain>
        <tissue evidence="21">Mantle</tissue>
    </source>
</reference>
<comment type="catalytic activity">
    <reaction evidence="1">
        <text>Hydrolyzes free adenine bases from 7,8-dihydro-8-oxoguanine:adenine mismatched double-stranded DNA, leaving an apurinic site.</text>
        <dbReference type="EC" id="3.2.2.31"/>
    </reaction>
</comment>
<dbReference type="InterPro" id="IPR001048">
    <property type="entry name" value="Asp/Glu/Uridylate_kinase"/>
</dbReference>
<comment type="cofactor">
    <cofactor evidence="2">
        <name>[4Fe-4S] cluster</name>
        <dbReference type="ChEBI" id="CHEBI:49883"/>
    </cofactor>
</comment>
<dbReference type="SMART" id="SM00478">
    <property type="entry name" value="ENDO3c"/>
    <property type="match status" value="1"/>
</dbReference>
<dbReference type="InterPro" id="IPR011257">
    <property type="entry name" value="DNA_glycosylase"/>
</dbReference>
<dbReference type="Pfam" id="PF14815">
    <property type="entry name" value="NUDIX_4"/>
    <property type="match status" value="1"/>
</dbReference>
<dbReference type="GO" id="GO:0008652">
    <property type="term" value="P:amino acid biosynthetic process"/>
    <property type="evidence" value="ECO:0007669"/>
    <property type="project" value="UniProtKB-KW"/>
</dbReference>
<evidence type="ECO:0000256" key="5">
    <source>
        <dbReference type="ARBA" id="ARBA00022023"/>
    </source>
</evidence>
<dbReference type="CDD" id="cd04238">
    <property type="entry name" value="AAK_NAGK-like"/>
    <property type="match status" value="1"/>
</dbReference>
<dbReference type="PRINTS" id="PR00474">
    <property type="entry name" value="GLU5KINASE"/>
</dbReference>
<keyword evidence="16" id="KW-0411">Iron-sulfur</keyword>
<dbReference type="PROSITE" id="PS00893">
    <property type="entry name" value="NUDIX_BOX"/>
    <property type="match status" value="1"/>
</dbReference>
<proteinExistence type="inferred from homology"/>
<evidence type="ECO:0000256" key="9">
    <source>
        <dbReference type="ARBA" id="ARBA00022723"/>
    </source>
</evidence>
<evidence type="ECO:0000256" key="13">
    <source>
        <dbReference type="ARBA" id="ARBA00022801"/>
    </source>
</evidence>
<dbReference type="AlphaFoldDB" id="A0AAE0W6P2"/>
<gene>
    <name evidence="21" type="ORF">CHS0354_001945</name>
</gene>
<dbReference type="Pfam" id="PF00730">
    <property type="entry name" value="HhH-GPD"/>
    <property type="match status" value="1"/>
</dbReference>